<dbReference type="GO" id="GO:0005886">
    <property type="term" value="C:plasma membrane"/>
    <property type="evidence" value="ECO:0007669"/>
    <property type="project" value="UniProtKB-SubCell"/>
</dbReference>
<proteinExistence type="predicted"/>
<feature type="transmembrane region" description="Helical" evidence="6">
    <location>
        <begin position="39"/>
        <end position="60"/>
    </location>
</feature>
<dbReference type="PANTHER" id="PTHR30086">
    <property type="entry name" value="ARGININE EXPORTER PROTEIN ARGO"/>
    <property type="match status" value="1"/>
</dbReference>
<evidence type="ECO:0000256" key="3">
    <source>
        <dbReference type="ARBA" id="ARBA00022692"/>
    </source>
</evidence>
<gene>
    <name evidence="7" type="ORF">HELGO_WM34876</name>
</gene>
<dbReference type="GO" id="GO:0015171">
    <property type="term" value="F:amino acid transmembrane transporter activity"/>
    <property type="evidence" value="ECO:0007669"/>
    <property type="project" value="TreeGrafter"/>
</dbReference>
<evidence type="ECO:0000256" key="5">
    <source>
        <dbReference type="ARBA" id="ARBA00023136"/>
    </source>
</evidence>
<evidence type="ECO:0000256" key="6">
    <source>
        <dbReference type="SAM" id="Phobius"/>
    </source>
</evidence>
<feature type="transmembrane region" description="Helical" evidence="6">
    <location>
        <begin position="148"/>
        <end position="174"/>
    </location>
</feature>
<dbReference type="Pfam" id="PF01810">
    <property type="entry name" value="LysE"/>
    <property type="match status" value="1"/>
</dbReference>
<feature type="transmembrane region" description="Helical" evidence="6">
    <location>
        <begin position="186"/>
        <end position="206"/>
    </location>
</feature>
<keyword evidence="2" id="KW-1003">Cell membrane</keyword>
<evidence type="ECO:0000313" key="7">
    <source>
        <dbReference type="EMBL" id="CAA6813449.1"/>
    </source>
</evidence>
<organism evidence="7">
    <name type="scientific">uncultured Thiotrichaceae bacterium</name>
    <dbReference type="NCBI Taxonomy" id="298394"/>
    <lineage>
        <taxon>Bacteria</taxon>
        <taxon>Pseudomonadati</taxon>
        <taxon>Pseudomonadota</taxon>
        <taxon>Gammaproteobacteria</taxon>
        <taxon>Thiotrichales</taxon>
        <taxon>Thiotrichaceae</taxon>
        <taxon>environmental samples</taxon>
    </lineage>
</organism>
<protein>
    <submittedName>
        <fullName evidence="7">Threonine/homoserine/homoserine lactone efflux protein</fullName>
    </submittedName>
</protein>
<name>A0A6S6SSF7_9GAMM</name>
<reference evidence="7" key="1">
    <citation type="submission" date="2020-01" db="EMBL/GenBank/DDBJ databases">
        <authorList>
            <person name="Meier V. D."/>
            <person name="Meier V D."/>
        </authorList>
    </citation>
    <scope>NUCLEOTIDE SEQUENCE</scope>
    <source>
        <strain evidence="7">HLG_WM_MAG_09</strain>
    </source>
</reference>
<keyword evidence="4 6" id="KW-1133">Transmembrane helix</keyword>
<dbReference type="EMBL" id="CACVAT010000207">
    <property type="protein sequence ID" value="CAA6813449.1"/>
    <property type="molecule type" value="Genomic_DNA"/>
</dbReference>
<feature type="transmembrane region" description="Helical" evidence="6">
    <location>
        <begin position="66"/>
        <end position="89"/>
    </location>
</feature>
<keyword evidence="3 6" id="KW-0812">Transmembrane</keyword>
<feature type="transmembrane region" description="Helical" evidence="6">
    <location>
        <begin position="6"/>
        <end position="27"/>
    </location>
</feature>
<evidence type="ECO:0000256" key="4">
    <source>
        <dbReference type="ARBA" id="ARBA00022989"/>
    </source>
</evidence>
<evidence type="ECO:0000256" key="1">
    <source>
        <dbReference type="ARBA" id="ARBA00004651"/>
    </source>
</evidence>
<dbReference type="InterPro" id="IPR001123">
    <property type="entry name" value="LeuE-type"/>
</dbReference>
<dbReference type="PIRSF" id="PIRSF006324">
    <property type="entry name" value="LeuE"/>
    <property type="match status" value="1"/>
</dbReference>
<dbReference type="AlphaFoldDB" id="A0A6S6SSF7"/>
<sequence>MIGFESWLVFASIGFVAAITPGPAILLTTSHAVAYGLRYAIATMLGNATGLLIMATLSALGVSTVILYSPTIFLVLKLLGAGYLIYLGVKLLRHGFGSSVGSGIKAKSTPPHVGKLYAHGLMVALSNPKAIAFTTALFPQFIDHTQSVLPQFVLLTLTFLVLSLSCLLGYAYLAESTKNRTKSVKFPNILSKLFGGTFILSGILLAGTSQE</sequence>
<comment type="subcellular location">
    <subcellularLocation>
        <location evidence="1">Cell membrane</location>
        <topology evidence="1">Multi-pass membrane protein</topology>
    </subcellularLocation>
</comment>
<accession>A0A6S6SSF7</accession>
<dbReference type="PANTHER" id="PTHR30086:SF20">
    <property type="entry name" value="ARGININE EXPORTER PROTEIN ARGO-RELATED"/>
    <property type="match status" value="1"/>
</dbReference>
<evidence type="ECO:0000256" key="2">
    <source>
        <dbReference type="ARBA" id="ARBA00022475"/>
    </source>
</evidence>
<keyword evidence="5 6" id="KW-0472">Membrane</keyword>